<keyword evidence="2" id="KW-1185">Reference proteome</keyword>
<keyword evidence="1" id="KW-0326">Glycosidase</keyword>
<sequence length="562" mass="65177">MVKRYLLFLGIALLFSLSLTNTNVYAYEINEKVEKKDTIKKPQTNLIKYANFFIHLFKKKKIIRPRVLKKRLPHLIATRFQNLKKFKNSSSFLEKDWDSIQDIKKLKYHSVNDTTHKRVFGFHPYWMGSAYKNYDFELLTDIAYFSFELDPKSGTLKKTESWKKTSLIDSARAYHCNLYFTISNFTNSNNTTFLENKKAQQKTEEEVLKILKKHELQGVVLDFEDVPKAQKSNLEAFIKQLSQSLEKEKKTVCITLPAINNGVYDVSLLEKYVAYFLLMGYDYFGSWSNTAGPIAPMNSENIWGSYSVEKSVNDYLKKGLSRNQLILTVPYYGGLWQTEDSSLPAKAKKFDSHLTYRQLKEKLPHVFSYDKLSKSAYYSYLKDGSHQQVWFEDSTSLAHKYDFINRENLAGVGIWALGYDNGYNELWSVLDKKFGSKDGTIPGDLKIPKKELTVPVDLAIKKNPFTGNYLLIKSILLAIVFAFLLAFLISLRRKRVRNFLLQHAYASLLVLLSVTIALCWLGFHFKYTNYLIIGLIGLVIGFAFQMLYKNTTFIKFFNHKMP</sequence>
<dbReference type="EMBL" id="CABVMM010000002">
    <property type="protein sequence ID" value="VVU99195.1"/>
    <property type="molecule type" value="Genomic_DNA"/>
</dbReference>
<protein>
    <submittedName>
        <fullName evidence="1">Sporulation-specific glycosylase YdhD</fullName>
        <ecNumber evidence="1">3.2.-.-</ecNumber>
    </submittedName>
</protein>
<dbReference type="Proteomes" id="UP000356253">
    <property type="component" value="Unassembled WGS sequence"/>
</dbReference>
<accession>A0AC61Y418</accession>
<organism evidence="1 2">
    <name type="scientific">Mesonia oceanica</name>
    <dbReference type="NCBI Taxonomy" id="2687242"/>
    <lineage>
        <taxon>Bacteria</taxon>
        <taxon>Pseudomonadati</taxon>
        <taxon>Bacteroidota</taxon>
        <taxon>Flavobacteriia</taxon>
        <taxon>Flavobacteriales</taxon>
        <taxon>Flavobacteriaceae</taxon>
        <taxon>Mesonia</taxon>
    </lineage>
</organism>
<evidence type="ECO:0000313" key="2">
    <source>
        <dbReference type="Proteomes" id="UP000356253"/>
    </source>
</evidence>
<comment type="caution">
    <text evidence="1">The sequence shown here is derived from an EMBL/GenBank/DDBJ whole genome shotgun (WGS) entry which is preliminary data.</text>
</comment>
<name>A0AC61Y418_9FLAO</name>
<reference evidence="1" key="1">
    <citation type="submission" date="2019-09" db="EMBL/GenBank/DDBJ databases">
        <authorList>
            <person name="Rodrigo-Torres L."/>
            <person name="Arahal R. D."/>
            <person name="Lucena T."/>
        </authorList>
    </citation>
    <scope>NUCLEOTIDE SEQUENCE</scope>
    <source>
        <strain evidence="1">ISS653</strain>
    </source>
</reference>
<evidence type="ECO:0000313" key="1">
    <source>
        <dbReference type="EMBL" id="VVU99195.1"/>
    </source>
</evidence>
<dbReference type="EC" id="3.2.-.-" evidence="1"/>
<proteinExistence type="predicted"/>
<gene>
    <name evidence="1" type="primary">ydhD</name>
    <name evidence="1" type="ORF">FVB9532_00447</name>
</gene>
<keyword evidence="1" id="KW-0378">Hydrolase</keyword>